<dbReference type="EC" id="3.1.3.77" evidence="4"/>
<evidence type="ECO:0000256" key="1">
    <source>
        <dbReference type="ARBA" id="ARBA00022605"/>
    </source>
</evidence>
<dbReference type="SFLD" id="SFLDS00003">
    <property type="entry name" value="Haloacid_Dehalogenase"/>
    <property type="match status" value="1"/>
</dbReference>
<dbReference type="NCBIfam" id="TIGR01509">
    <property type="entry name" value="HAD-SF-IA-v3"/>
    <property type="match status" value="1"/>
</dbReference>
<dbReference type="PANTHER" id="PTHR20371:SF1">
    <property type="entry name" value="ENOLASE-PHOSPHATASE E1"/>
    <property type="match status" value="1"/>
</dbReference>
<dbReference type="SFLD" id="SFLDG01133">
    <property type="entry name" value="C1.5.4:_Enolase-phosphatase_Li"/>
    <property type="match status" value="1"/>
</dbReference>
<organism evidence="4 5">
    <name type="scientific">Leucobacter chromiisoli</name>
    <dbReference type="NCBI Taxonomy" id="2796471"/>
    <lineage>
        <taxon>Bacteria</taxon>
        <taxon>Bacillati</taxon>
        <taxon>Actinomycetota</taxon>
        <taxon>Actinomycetes</taxon>
        <taxon>Micrococcales</taxon>
        <taxon>Microbacteriaceae</taxon>
        <taxon>Leucobacter</taxon>
    </lineage>
</organism>
<keyword evidence="5" id="KW-1185">Reference proteome</keyword>
<dbReference type="GO" id="GO:0043874">
    <property type="term" value="F:acireductone synthase activity"/>
    <property type="evidence" value="ECO:0007669"/>
    <property type="project" value="UniProtKB-EC"/>
</dbReference>
<dbReference type="PANTHER" id="PTHR20371">
    <property type="entry name" value="ENOLASE-PHOSPHATASE E1"/>
    <property type="match status" value="1"/>
</dbReference>
<dbReference type="InterPro" id="IPR023943">
    <property type="entry name" value="Enolase-ppase_E1"/>
</dbReference>
<dbReference type="Proteomes" id="UP000608530">
    <property type="component" value="Unassembled WGS sequence"/>
</dbReference>
<dbReference type="GO" id="GO:0000287">
    <property type="term" value="F:magnesium ion binding"/>
    <property type="evidence" value="ECO:0007669"/>
    <property type="project" value="InterPro"/>
</dbReference>
<dbReference type="SFLD" id="SFLDG01129">
    <property type="entry name" value="C1.5:_HAD__Beta-PGM__Phosphata"/>
    <property type="match status" value="1"/>
</dbReference>
<keyword evidence="1" id="KW-0028">Amino-acid biosynthesis</keyword>
<dbReference type="InterPro" id="IPR023214">
    <property type="entry name" value="HAD_sf"/>
</dbReference>
<proteinExistence type="predicted"/>
<evidence type="ECO:0000256" key="2">
    <source>
        <dbReference type="ARBA" id="ARBA00022801"/>
    </source>
</evidence>
<evidence type="ECO:0000313" key="4">
    <source>
        <dbReference type="EMBL" id="MBK0418124.1"/>
    </source>
</evidence>
<dbReference type="Pfam" id="PF00702">
    <property type="entry name" value="Hydrolase"/>
    <property type="match status" value="1"/>
</dbReference>
<evidence type="ECO:0000256" key="3">
    <source>
        <dbReference type="ARBA" id="ARBA00023167"/>
    </source>
</evidence>
<reference evidence="4" key="1">
    <citation type="submission" date="2020-12" db="EMBL/GenBank/DDBJ databases">
        <title>Leucobacter sp. CAS1, isolated from Chromium sludge.</title>
        <authorList>
            <person name="Xu Z."/>
        </authorList>
    </citation>
    <scope>NUCLEOTIDE SEQUENCE</scope>
    <source>
        <strain evidence="4">CSA1</strain>
    </source>
</reference>
<keyword evidence="2 4" id="KW-0378">Hydrolase</keyword>
<dbReference type="AlphaFoldDB" id="A0A934Q4C2"/>
<keyword evidence="3" id="KW-0486">Methionine biosynthesis</keyword>
<dbReference type="Gene3D" id="3.40.50.1000">
    <property type="entry name" value="HAD superfamily/HAD-like"/>
    <property type="match status" value="1"/>
</dbReference>
<dbReference type="SUPFAM" id="SSF56784">
    <property type="entry name" value="HAD-like"/>
    <property type="match status" value="1"/>
</dbReference>
<dbReference type="InterPro" id="IPR006439">
    <property type="entry name" value="HAD-SF_hydro_IA"/>
</dbReference>
<dbReference type="InterPro" id="IPR036412">
    <property type="entry name" value="HAD-like_sf"/>
</dbReference>
<dbReference type="NCBIfam" id="TIGR01691">
    <property type="entry name" value="enolase-ppase"/>
    <property type="match status" value="1"/>
</dbReference>
<evidence type="ECO:0000313" key="5">
    <source>
        <dbReference type="Proteomes" id="UP000608530"/>
    </source>
</evidence>
<comment type="caution">
    <text evidence="4">The sequence shown here is derived from an EMBL/GenBank/DDBJ whole genome shotgun (WGS) entry which is preliminary data.</text>
</comment>
<protein>
    <submittedName>
        <fullName evidence="4">Acireductone synthase</fullName>
        <ecNumber evidence="4">3.1.3.77</ecNumber>
    </submittedName>
</protein>
<sequence>MADVASVTDSTPPPPARADAVVIDLEGTTSAAGFILGDLYDYARPRLEEALGRGGEAVEAARAQAVAETGLPGTASDAEVAEALRGLMASDVKSTPLKTLQGIIWAEGFAAGEITSHFFDDVPPRLREWHGRGLRLAVYSSGSVTSQRPWLRHAPQGDLSGLIEAWFDTANAGPKKESASYDRIAEALGVDPARLLFLTDHPDEVAAAQAAGWQVIALDRAGEPWAGADFGAPAVPSFEQIEVLP</sequence>
<gene>
    <name evidence="4" type="primary">mtnC</name>
    <name evidence="4" type="ORF">JD276_03650</name>
</gene>
<dbReference type="GO" id="GO:0019509">
    <property type="term" value="P:L-methionine salvage from methylthioadenosine"/>
    <property type="evidence" value="ECO:0007669"/>
    <property type="project" value="InterPro"/>
</dbReference>
<accession>A0A934Q4C2</accession>
<dbReference type="EMBL" id="JAEHOH010000003">
    <property type="protein sequence ID" value="MBK0418124.1"/>
    <property type="molecule type" value="Genomic_DNA"/>
</dbReference>
<dbReference type="CDD" id="cd01629">
    <property type="entry name" value="HAD_EP"/>
    <property type="match status" value="1"/>
</dbReference>
<dbReference type="Gene3D" id="1.10.720.60">
    <property type="match status" value="1"/>
</dbReference>
<name>A0A934Q4C2_9MICO</name>